<evidence type="ECO:0000256" key="1">
    <source>
        <dbReference type="SAM" id="Coils"/>
    </source>
</evidence>
<evidence type="ECO:0000256" key="2">
    <source>
        <dbReference type="SAM" id="MobiDB-lite"/>
    </source>
</evidence>
<name>A0A0F9MLC8_9ZZZZ</name>
<keyword evidence="1" id="KW-0175">Coiled coil</keyword>
<sequence length="117" mass="13008">MTEITGGVRGVDTRRGPNNRETKMPEDKSDEANVHAEEHQGLPPPEQLDLPEVEALQAKVEALEGAVESLKKEMTRIQIRQMLLKAIVGWKEGEEVPLPEDVLTGIREYAKELGIVV</sequence>
<dbReference type="AlphaFoldDB" id="A0A0F9MLC8"/>
<comment type="caution">
    <text evidence="3">The sequence shown here is derived from an EMBL/GenBank/DDBJ whole genome shotgun (WGS) entry which is preliminary data.</text>
</comment>
<dbReference type="EMBL" id="LAZR01005411">
    <property type="protein sequence ID" value="KKN00127.1"/>
    <property type="molecule type" value="Genomic_DNA"/>
</dbReference>
<feature type="region of interest" description="Disordered" evidence="2">
    <location>
        <begin position="1"/>
        <end position="48"/>
    </location>
</feature>
<accession>A0A0F9MLC8</accession>
<protein>
    <submittedName>
        <fullName evidence="3">Uncharacterized protein</fullName>
    </submittedName>
</protein>
<feature type="coiled-coil region" evidence="1">
    <location>
        <begin position="53"/>
        <end position="80"/>
    </location>
</feature>
<feature type="compositionally biased region" description="Basic and acidic residues" evidence="2">
    <location>
        <begin position="11"/>
        <end position="40"/>
    </location>
</feature>
<proteinExistence type="predicted"/>
<evidence type="ECO:0000313" key="3">
    <source>
        <dbReference type="EMBL" id="KKN00127.1"/>
    </source>
</evidence>
<gene>
    <name evidence="3" type="ORF">LCGC14_1140860</name>
</gene>
<organism evidence="3">
    <name type="scientific">marine sediment metagenome</name>
    <dbReference type="NCBI Taxonomy" id="412755"/>
    <lineage>
        <taxon>unclassified sequences</taxon>
        <taxon>metagenomes</taxon>
        <taxon>ecological metagenomes</taxon>
    </lineage>
</organism>
<reference evidence="3" key="1">
    <citation type="journal article" date="2015" name="Nature">
        <title>Complex archaea that bridge the gap between prokaryotes and eukaryotes.</title>
        <authorList>
            <person name="Spang A."/>
            <person name="Saw J.H."/>
            <person name="Jorgensen S.L."/>
            <person name="Zaremba-Niedzwiedzka K."/>
            <person name="Martijn J."/>
            <person name="Lind A.E."/>
            <person name="van Eijk R."/>
            <person name="Schleper C."/>
            <person name="Guy L."/>
            <person name="Ettema T.J."/>
        </authorList>
    </citation>
    <scope>NUCLEOTIDE SEQUENCE</scope>
</reference>